<dbReference type="PROSITE" id="PS01124">
    <property type="entry name" value="HTH_ARAC_FAMILY_2"/>
    <property type="match status" value="1"/>
</dbReference>
<dbReference type="Pfam" id="PF12833">
    <property type="entry name" value="HTH_18"/>
    <property type="match status" value="1"/>
</dbReference>
<dbReference type="Gene3D" id="1.10.10.60">
    <property type="entry name" value="Homeodomain-like"/>
    <property type="match status" value="1"/>
</dbReference>
<dbReference type="OrthoDB" id="7285481at2"/>
<protein>
    <submittedName>
        <fullName evidence="5">Transcriptional regulator, AraC family</fullName>
    </submittedName>
</protein>
<evidence type="ECO:0000313" key="5">
    <source>
        <dbReference type="EMBL" id="SEA95741.1"/>
    </source>
</evidence>
<evidence type="ECO:0000313" key="6">
    <source>
        <dbReference type="Proteomes" id="UP000198703"/>
    </source>
</evidence>
<dbReference type="EMBL" id="FNQM01000021">
    <property type="protein sequence ID" value="SEA95741.1"/>
    <property type="molecule type" value="Genomic_DNA"/>
</dbReference>
<name>A0A1H4FEY3_9RHOB</name>
<dbReference type="GO" id="GO:0003700">
    <property type="term" value="F:DNA-binding transcription factor activity"/>
    <property type="evidence" value="ECO:0007669"/>
    <property type="project" value="InterPro"/>
</dbReference>
<dbReference type="InterPro" id="IPR018060">
    <property type="entry name" value="HTH_AraC"/>
</dbReference>
<sequence>MFGATPPELARLDREIDDFEALAAGFAQLRGRFTQMSSGAFRGRLTVSVGRRLRIFRAVTNQTLRLDGEADGETATFIPITRSNEANLWQGRRLDRGALLVKGSEIDFAPRTARDSETTAIVAPVGLLDRAASALSGGDAAPDWTGWRAPSLDPAAFDCLETALAGFLAAPEHRRVDPFANDAEATVLRRLIDALTPPRTPGPRLELSARTRLVARVREHLRDRLSEPVTAMELCETFGVSDRLLRLAFQETHGVGPMAFFRLLRMHQARAALRAARGRDASVAAILAACGVTRPAAFAGAYARHFGERPSETLGVRGWRGVRAAARDALMRRQAEG</sequence>
<proteinExistence type="predicted"/>
<keyword evidence="3" id="KW-0804">Transcription</keyword>
<keyword evidence="1" id="KW-0805">Transcription regulation</keyword>
<organism evidence="5 6">
    <name type="scientific">Rubrimonas cliftonensis</name>
    <dbReference type="NCBI Taxonomy" id="89524"/>
    <lineage>
        <taxon>Bacteria</taxon>
        <taxon>Pseudomonadati</taxon>
        <taxon>Pseudomonadota</taxon>
        <taxon>Alphaproteobacteria</taxon>
        <taxon>Rhodobacterales</taxon>
        <taxon>Paracoccaceae</taxon>
        <taxon>Rubrimonas</taxon>
    </lineage>
</organism>
<dbReference type="PANTHER" id="PTHR46796">
    <property type="entry name" value="HTH-TYPE TRANSCRIPTIONAL ACTIVATOR RHAS-RELATED"/>
    <property type="match status" value="1"/>
</dbReference>
<dbReference type="RefSeq" id="WP_093255930.1">
    <property type="nucleotide sequence ID" value="NZ_FNQM01000021.1"/>
</dbReference>
<evidence type="ECO:0000256" key="1">
    <source>
        <dbReference type="ARBA" id="ARBA00023015"/>
    </source>
</evidence>
<evidence type="ECO:0000256" key="2">
    <source>
        <dbReference type="ARBA" id="ARBA00023125"/>
    </source>
</evidence>
<dbReference type="STRING" id="89524.SAMN05444370_12139"/>
<feature type="domain" description="HTH araC/xylS-type" evidence="4">
    <location>
        <begin position="215"/>
        <end position="316"/>
    </location>
</feature>
<dbReference type="PANTHER" id="PTHR46796:SF12">
    <property type="entry name" value="HTH-TYPE DNA-BINDING TRANSCRIPTIONAL ACTIVATOR EUTR"/>
    <property type="match status" value="1"/>
</dbReference>
<dbReference type="SMART" id="SM00342">
    <property type="entry name" value="HTH_ARAC"/>
    <property type="match status" value="1"/>
</dbReference>
<dbReference type="InterPro" id="IPR009057">
    <property type="entry name" value="Homeodomain-like_sf"/>
</dbReference>
<reference evidence="5 6" key="1">
    <citation type="submission" date="2016-10" db="EMBL/GenBank/DDBJ databases">
        <authorList>
            <person name="de Groot N.N."/>
        </authorList>
    </citation>
    <scope>NUCLEOTIDE SEQUENCE [LARGE SCALE GENOMIC DNA]</scope>
    <source>
        <strain evidence="5 6">DSM 15345</strain>
    </source>
</reference>
<keyword evidence="6" id="KW-1185">Reference proteome</keyword>
<evidence type="ECO:0000256" key="3">
    <source>
        <dbReference type="ARBA" id="ARBA00023163"/>
    </source>
</evidence>
<gene>
    <name evidence="5" type="ORF">SAMN05444370_12139</name>
</gene>
<dbReference type="AlphaFoldDB" id="A0A1H4FEY3"/>
<evidence type="ECO:0000259" key="4">
    <source>
        <dbReference type="PROSITE" id="PS01124"/>
    </source>
</evidence>
<dbReference type="Proteomes" id="UP000198703">
    <property type="component" value="Unassembled WGS sequence"/>
</dbReference>
<dbReference type="InterPro" id="IPR050204">
    <property type="entry name" value="AraC_XylS_family_regulators"/>
</dbReference>
<keyword evidence="2" id="KW-0238">DNA-binding</keyword>
<accession>A0A1H4FEY3</accession>
<dbReference type="GO" id="GO:0043565">
    <property type="term" value="F:sequence-specific DNA binding"/>
    <property type="evidence" value="ECO:0007669"/>
    <property type="project" value="InterPro"/>
</dbReference>
<dbReference type="SUPFAM" id="SSF46689">
    <property type="entry name" value="Homeodomain-like"/>
    <property type="match status" value="1"/>
</dbReference>